<reference evidence="3" key="1">
    <citation type="submission" date="2020-06" db="EMBL/GenBank/DDBJ databases">
        <title>WGS assembly of Ceratodon purpureus strain R40.</title>
        <authorList>
            <person name="Carey S.B."/>
            <person name="Jenkins J."/>
            <person name="Shu S."/>
            <person name="Lovell J.T."/>
            <person name="Sreedasyam A."/>
            <person name="Maumus F."/>
            <person name="Tiley G.P."/>
            <person name="Fernandez-Pozo N."/>
            <person name="Barry K."/>
            <person name="Chen C."/>
            <person name="Wang M."/>
            <person name="Lipzen A."/>
            <person name="Daum C."/>
            <person name="Saski C.A."/>
            <person name="Payton A.C."/>
            <person name="Mcbreen J.C."/>
            <person name="Conrad R.E."/>
            <person name="Kollar L.M."/>
            <person name="Olsson S."/>
            <person name="Huttunen S."/>
            <person name="Landis J.B."/>
            <person name="Wickett N.J."/>
            <person name="Johnson M.G."/>
            <person name="Rensing S.A."/>
            <person name="Grimwood J."/>
            <person name="Schmutz J."/>
            <person name="Mcdaniel S.F."/>
        </authorList>
    </citation>
    <scope>NUCLEOTIDE SEQUENCE</scope>
    <source>
        <strain evidence="3">R40</strain>
    </source>
</reference>
<organism evidence="3 4">
    <name type="scientific">Ceratodon purpureus</name>
    <name type="common">Fire moss</name>
    <name type="synonym">Dicranum purpureum</name>
    <dbReference type="NCBI Taxonomy" id="3225"/>
    <lineage>
        <taxon>Eukaryota</taxon>
        <taxon>Viridiplantae</taxon>
        <taxon>Streptophyta</taxon>
        <taxon>Embryophyta</taxon>
        <taxon>Bryophyta</taxon>
        <taxon>Bryophytina</taxon>
        <taxon>Bryopsida</taxon>
        <taxon>Dicranidae</taxon>
        <taxon>Pseudoditrichales</taxon>
        <taxon>Ditrichaceae</taxon>
        <taxon>Ceratodon</taxon>
    </lineage>
</organism>
<feature type="region of interest" description="Disordered" evidence="1">
    <location>
        <begin position="131"/>
        <end position="165"/>
    </location>
</feature>
<evidence type="ECO:0000313" key="3">
    <source>
        <dbReference type="EMBL" id="KAG0554374.1"/>
    </source>
</evidence>
<feature type="region of interest" description="Disordered" evidence="1">
    <location>
        <begin position="321"/>
        <end position="361"/>
    </location>
</feature>
<feature type="compositionally biased region" description="Basic and acidic residues" evidence="1">
    <location>
        <begin position="422"/>
        <end position="431"/>
    </location>
</feature>
<feature type="compositionally biased region" description="Low complexity" evidence="1">
    <location>
        <begin position="322"/>
        <end position="334"/>
    </location>
</feature>
<keyword evidence="2" id="KW-0472">Membrane</keyword>
<feature type="region of interest" description="Disordered" evidence="1">
    <location>
        <begin position="248"/>
        <end position="279"/>
    </location>
</feature>
<dbReference type="EMBL" id="CM026433">
    <property type="protein sequence ID" value="KAG0554374.1"/>
    <property type="molecule type" value="Genomic_DNA"/>
</dbReference>
<dbReference type="Proteomes" id="UP000822688">
    <property type="component" value="Chromosome 12"/>
</dbReference>
<name>A0A8T0G7K5_CERPU</name>
<proteinExistence type="predicted"/>
<dbReference type="PANTHER" id="PTHR35280:SF1">
    <property type="entry name" value="F17L21.9"/>
    <property type="match status" value="1"/>
</dbReference>
<dbReference type="AlphaFoldDB" id="A0A8T0G7K5"/>
<sequence length="484" mass="52825">MVGTPAATDVDSHHTADVPLSVFSQSSSLMSDRATQAMEKALRNLANPNMEANVASVKVENSRGPVNEDFLRDIQSDQRNYAKRDAADLFTAPALANDKDGKLTAREMSLPSAFFSREGLEDSAHAVIEVSDSEDAEVNQRANQSVSGLLDSERSVGSDSETDRDSTIFLGNCATEDLDLVENAILRLLREDGRLSSKQHQEDSTKLKDALGLNEHLEGSEVSSAGSVDLQLLSKLLDQVQTLRDQKYQHRQNRRAARSLSRGRSVWDISKRGGKGRKITKDEMKKAVEAATLAAKSAAETAKTASALVTRNSEAVNKLVHSMKSPSSMVPTSSSKKKKKKRKGDPDHSSSSDSDDSSDTDNAKDIAKKIVNQNRFTHVVLGVMLVSSFVWRYIVVKVVKRVKNKVSDPWGYVGGILTDNFKSPEKDKAEAGEETSSGLNLPQLSLPPILQREEETQAASTSDAKEERVLSFGNILQVKPNSDK</sequence>
<feature type="transmembrane region" description="Helical" evidence="2">
    <location>
        <begin position="376"/>
        <end position="395"/>
    </location>
</feature>
<evidence type="ECO:0000313" key="4">
    <source>
        <dbReference type="Proteomes" id="UP000822688"/>
    </source>
</evidence>
<accession>A0A8T0G7K5</accession>
<protein>
    <submittedName>
        <fullName evidence="3">Uncharacterized protein</fullName>
    </submittedName>
</protein>
<keyword evidence="4" id="KW-1185">Reference proteome</keyword>
<keyword evidence="2" id="KW-1133">Transmembrane helix</keyword>
<comment type="caution">
    <text evidence="3">The sequence shown here is derived from an EMBL/GenBank/DDBJ whole genome shotgun (WGS) entry which is preliminary data.</text>
</comment>
<evidence type="ECO:0000256" key="2">
    <source>
        <dbReference type="SAM" id="Phobius"/>
    </source>
</evidence>
<keyword evidence="2" id="KW-0812">Transmembrane</keyword>
<feature type="compositionally biased region" description="Basic and acidic residues" evidence="1">
    <location>
        <begin position="151"/>
        <end position="165"/>
    </location>
</feature>
<evidence type="ECO:0000256" key="1">
    <source>
        <dbReference type="SAM" id="MobiDB-lite"/>
    </source>
</evidence>
<dbReference type="PANTHER" id="PTHR35280">
    <property type="entry name" value="F17L21.9"/>
    <property type="match status" value="1"/>
</dbReference>
<feature type="compositionally biased region" description="Polar residues" evidence="1">
    <location>
        <begin position="434"/>
        <end position="443"/>
    </location>
</feature>
<feature type="region of interest" description="Disordered" evidence="1">
    <location>
        <begin position="422"/>
        <end position="447"/>
    </location>
</feature>
<gene>
    <name evidence="3" type="ORF">KC19_12G086300</name>
</gene>